<dbReference type="Pfam" id="PF20906">
    <property type="entry name" value="S-Me-THD_C"/>
    <property type="match status" value="1"/>
</dbReference>
<dbReference type="InterPro" id="IPR027479">
    <property type="entry name" value="S-Me-THD_N_sf"/>
</dbReference>
<dbReference type="Gene3D" id="3.40.1610.10">
    <property type="entry name" value="CV3147-like domain"/>
    <property type="match status" value="1"/>
</dbReference>
<dbReference type="InterPro" id="IPR010318">
    <property type="entry name" value="S-Me-THD_N"/>
</dbReference>
<evidence type="ECO:0000259" key="1">
    <source>
        <dbReference type="Pfam" id="PF06032"/>
    </source>
</evidence>
<proteinExistence type="predicted"/>
<reference evidence="3" key="1">
    <citation type="submission" date="2020-05" db="EMBL/GenBank/DDBJ databases">
        <authorList>
            <person name="Chiriac C."/>
            <person name="Salcher M."/>
            <person name="Ghai R."/>
            <person name="Kavagutti S V."/>
        </authorList>
    </citation>
    <scope>NUCLEOTIDE SEQUENCE</scope>
</reference>
<evidence type="ECO:0000313" key="3">
    <source>
        <dbReference type="EMBL" id="CAB4892312.1"/>
    </source>
</evidence>
<dbReference type="AlphaFoldDB" id="A0A6J7F7F2"/>
<gene>
    <name evidence="3" type="ORF">UFOPK3376_02938</name>
</gene>
<name>A0A6J7F7F2_9ZZZZ</name>
<dbReference type="Pfam" id="PF06032">
    <property type="entry name" value="S-Me-THD_N"/>
    <property type="match status" value="1"/>
</dbReference>
<dbReference type="Gene3D" id="2.40.390.10">
    <property type="entry name" value="CV3147-like"/>
    <property type="match status" value="1"/>
</dbReference>
<dbReference type="InterPro" id="IPR048350">
    <property type="entry name" value="S-Me-THD-like_C"/>
</dbReference>
<evidence type="ECO:0000259" key="2">
    <source>
        <dbReference type="Pfam" id="PF20906"/>
    </source>
</evidence>
<dbReference type="SUPFAM" id="SSF160991">
    <property type="entry name" value="CV3147-like"/>
    <property type="match status" value="1"/>
</dbReference>
<feature type="domain" description="S-Me-THD-like C-terminal" evidence="2">
    <location>
        <begin position="180"/>
        <end position="365"/>
    </location>
</feature>
<dbReference type="EMBL" id="CAFBLP010000118">
    <property type="protein sequence ID" value="CAB4892312.1"/>
    <property type="molecule type" value="Genomic_DNA"/>
</dbReference>
<protein>
    <submittedName>
        <fullName evidence="3">Unannotated protein</fullName>
    </submittedName>
</protein>
<dbReference type="InterPro" id="IPR024071">
    <property type="entry name" value="S-Me-THD_C_sf"/>
</dbReference>
<sequence>MAVSAHGDPQPPDRLRLIGEEELIDLSIGCTVLAGGGGGDPRVGLMMGLHAIRQNGPVRLIELDDLNDDDLIVPGGMIGAPTVMVEKIPNGNESRLICEVLSKRLGSPIAALMPLEMGGLNGVLPVAWSATVGLPMIDGDLMGRAFPELQMCTPHLYGIPAWPGVVVDERAQSLLLEPMDNVWFEKLARNAVSTLGGCACAGIYPMTAKVARVPLIAGTVSAAVRIGAVIRGASDDPFKALDNEVELYPLVTGKVVDVERRTAGGFVRGSAVIEGIEHDRGRLVRIEFQNENLVALEDGEALATVPDIITLLDRHTARGIVTEQIRYGQRVVIAAFKSPIQWRSPEGLAVVGPRAFGYDIDYVPVEERHARVS</sequence>
<feature type="domain" description="S-Me-THD N-terminal" evidence="1">
    <location>
        <begin position="22"/>
        <end position="176"/>
    </location>
</feature>
<accession>A0A6J7F7F2</accession>
<organism evidence="3">
    <name type="scientific">freshwater metagenome</name>
    <dbReference type="NCBI Taxonomy" id="449393"/>
    <lineage>
        <taxon>unclassified sequences</taxon>
        <taxon>metagenomes</taxon>
        <taxon>ecological metagenomes</taxon>
    </lineage>
</organism>